<evidence type="ECO:0000256" key="3">
    <source>
        <dbReference type="ARBA" id="ARBA00022989"/>
    </source>
</evidence>
<feature type="transmembrane region" description="Helical" evidence="7">
    <location>
        <begin position="110"/>
        <end position="128"/>
    </location>
</feature>
<accession>A0A229FSS8</accession>
<comment type="subcellular location">
    <subcellularLocation>
        <location evidence="1">Membrane</location>
    </subcellularLocation>
</comment>
<feature type="coiled-coil region" evidence="6">
    <location>
        <begin position="41"/>
        <end position="75"/>
    </location>
</feature>
<dbReference type="Pfam" id="PF07798">
    <property type="entry name" value="CCDC90-like"/>
    <property type="match status" value="1"/>
</dbReference>
<keyword evidence="2 7" id="KW-0812">Transmembrane</keyword>
<evidence type="ECO:0000313" key="8">
    <source>
        <dbReference type="EMBL" id="OXL14459.1"/>
    </source>
</evidence>
<dbReference type="GO" id="GO:0016020">
    <property type="term" value="C:membrane"/>
    <property type="evidence" value="ECO:0007669"/>
    <property type="project" value="UniProtKB-SubCell"/>
</dbReference>
<dbReference type="Gene3D" id="1.20.5.340">
    <property type="match status" value="1"/>
</dbReference>
<evidence type="ECO:0000256" key="2">
    <source>
        <dbReference type="ARBA" id="ARBA00022692"/>
    </source>
</evidence>
<keyword evidence="3 7" id="KW-1133">Transmembrane helix</keyword>
<protein>
    <recommendedName>
        <fullName evidence="10">DUF1640 domain-containing protein</fullName>
    </recommendedName>
</protein>
<dbReference type="EMBL" id="NJGG01000003">
    <property type="protein sequence ID" value="OXL14459.1"/>
    <property type="molecule type" value="Genomic_DNA"/>
</dbReference>
<dbReference type="InterPro" id="IPR024461">
    <property type="entry name" value="CCDC90-like"/>
</dbReference>
<reference evidence="8 9" key="1">
    <citation type="submission" date="2017-06" db="EMBL/GenBank/DDBJ databases">
        <title>Reclassification of a Polynucleobacter cosmopolitanus strain isolated from tropical Lake Victoria as Polynucleobacter victoriensis comb. nov.</title>
        <authorList>
            <person name="Hahn M.W."/>
        </authorList>
    </citation>
    <scope>NUCLEOTIDE SEQUENCE [LARGE SCALE GENOMIC DNA]</scope>
    <source>
        <strain evidence="8 9">MWH-MoIso2</strain>
    </source>
</reference>
<proteinExistence type="predicted"/>
<keyword evidence="9" id="KW-1185">Reference proteome</keyword>
<dbReference type="AlphaFoldDB" id="A0A229FSS8"/>
<dbReference type="RefSeq" id="WP_089516503.1">
    <property type="nucleotide sequence ID" value="NZ_NJGG01000003.1"/>
</dbReference>
<dbReference type="SUPFAM" id="SSF58100">
    <property type="entry name" value="Bacterial hemolysins"/>
    <property type="match status" value="1"/>
</dbReference>
<sequence length="131" mass="15263">MIDTLKLKETFEANGFNNAQACSLSHAMNDLTKDKRDLATKDELHQVRNELKMDIKEVRDEIKDVREEIKDLRHHITNLWTGLSDLRKELTQDMATLESRIIHKLSYRSIVSQISIATVVITLMVYFHQNP</sequence>
<evidence type="ECO:0000256" key="5">
    <source>
        <dbReference type="ARBA" id="ARBA00023136"/>
    </source>
</evidence>
<comment type="caution">
    <text evidence="8">The sequence shown here is derived from an EMBL/GenBank/DDBJ whole genome shotgun (WGS) entry which is preliminary data.</text>
</comment>
<evidence type="ECO:0000256" key="6">
    <source>
        <dbReference type="SAM" id="Coils"/>
    </source>
</evidence>
<evidence type="ECO:0008006" key="10">
    <source>
        <dbReference type="Google" id="ProtNLM"/>
    </source>
</evidence>
<dbReference type="OrthoDB" id="9839886at2"/>
<evidence type="ECO:0000313" key="9">
    <source>
        <dbReference type="Proteomes" id="UP000215188"/>
    </source>
</evidence>
<keyword evidence="4 6" id="KW-0175">Coiled coil</keyword>
<organism evidence="8 9">
    <name type="scientific">Polynucleobacter cosmopolitanus</name>
    <dbReference type="NCBI Taxonomy" id="351345"/>
    <lineage>
        <taxon>Bacteria</taxon>
        <taxon>Pseudomonadati</taxon>
        <taxon>Pseudomonadota</taxon>
        <taxon>Betaproteobacteria</taxon>
        <taxon>Burkholderiales</taxon>
        <taxon>Burkholderiaceae</taxon>
        <taxon>Polynucleobacter</taxon>
    </lineage>
</organism>
<name>A0A229FSS8_9BURK</name>
<dbReference type="Proteomes" id="UP000215188">
    <property type="component" value="Unassembled WGS sequence"/>
</dbReference>
<evidence type="ECO:0000256" key="4">
    <source>
        <dbReference type="ARBA" id="ARBA00023054"/>
    </source>
</evidence>
<keyword evidence="5 7" id="KW-0472">Membrane</keyword>
<evidence type="ECO:0000256" key="7">
    <source>
        <dbReference type="SAM" id="Phobius"/>
    </source>
</evidence>
<evidence type="ECO:0000256" key="1">
    <source>
        <dbReference type="ARBA" id="ARBA00004370"/>
    </source>
</evidence>
<gene>
    <name evidence="8" type="ORF">AOC33_08030</name>
</gene>